<gene>
    <name evidence="1" type="ORF">Vau01_123270</name>
</gene>
<dbReference type="RefSeq" id="WP_204014361.1">
    <property type="nucleotide sequence ID" value="NZ_BOPG01000130.1"/>
</dbReference>
<dbReference type="Proteomes" id="UP000612585">
    <property type="component" value="Unassembled WGS sequence"/>
</dbReference>
<dbReference type="AlphaFoldDB" id="A0A8J4E7Q5"/>
<evidence type="ECO:0000313" key="1">
    <source>
        <dbReference type="EMBL" id="GIJ64811.1"/>
    </source>
</evidence>
<comment type="caution">
    <text evidence="1">The sequence shown here is derived from an EMBL/GenBank/DDBJ whole genome shotgun (WGS) entry which is preliminary data.</text>
</comment>
<organism evidence="1 2">
    <name type="scientific">Virgisporangium aurantiacum</name>
    <dbReference type="NCBI Taxonomy" id="175570"/>
    <lineage>
        <taxon>Bacteria</taxon>
        <taxon>Bacillati</taxon>
        <taxon>Actinomycetota</taxon>
        <taxon>Actinomycetes</taxon>
        <taxon>Micromonosporales</taxon>
        <taxon>Micromonosporaceae</taxon>
        <taxon>Virgisporangium</taxon>
    </lineage>
</organism>
<accession>A0A8J4E7Q5</accession>
<sequence>MTYPDASEPARVGSYPAVAAAGGGYVWDAVLEYRVWFSPARGADDLAGGGDYYFAFVTFADAQAASRERPGADQPLALVLQREYIEETEPGCYRHVREQRVTEWPVEFLARPKHDSRTIPDFLAPDAPANRLEILRGQSPRTT</sequence>
<keyword evidence="2" id="KW-1185">Reference proteome</keyword>
<reference evidence="1" key="1">
    <citation type="submission" date="2021-01" db="EMBL/GenBank/DDBJ databases">
        <title>Whole genome shotgun sequence of Virgisporangium aurantiacum NBRC 16421.</title>
        <authorList>
            <person name="Komaki H."/>
            <person name="Tamura T."/>
        </authorList>
    </citation>
    <scope>NUCLEOTIDE SEQUENCE</scope>
    <source>
        <strain evidence="1">NBRC 16421</strain>
    </source>
</reference>
<evidence type="ECO:0000313" key="2">
    <source>
        <dbReference type="Proteomes" id="UP000612585"/>
    </source>
</evidence>
<evidence type="ECO:0008006" key="3">
    <source>
        <dbReference type="Google" id="ProtNLM"/>
    </source>
</evidence>
<dbReference type="EMBL" id="BOPG01000130">
    <property type="protein sequence ID" value="GIJ64811.1"/>
    <property type="molecule type" value="Genomic_DNA"/>
</dbReference>
<name>A0A8J4E7Q5_9ACTN</name>
<protein>
    <recommendedName>
        <fullName evidence="3">GCN5 family acetyltransferase</fullName>
    </recommendedName>
</protein>
<proteinExistence type="predicted"/>